<evidence type="ECO:0000313" key="9">
    <source>
        <dbReference type="Proteomes" id="UP000002630"/>
    </source>
</evidence>
<keyword evidence="2 6" id="KW-0812">Transmembrane</keyword>
<accession>D7G755</accession>
<feature type="compositionally biased region" description="Basic and acidic residues" evidence="5">
    <location>
        <begin position="379"/>
        <end position="390"/>
    </location>
</feature>
<organism evidence="8 9">
    <name type="scientific">Ectocarpus siliculosus</name>
    <name type="common">Brown alga</name>
    <name type="synonym">Conferva siliculosa</name>
    <dbReference type="NCBI Taxonomy" id="2880"/>
    <lineage>
        <taxon>Eukaryota</taxon>
        <taxon>Sar</taxon>
        <taxon>Stramenopiles</taxon>
        <taxon>Ochrophyta</taxon>
        <taxon>PX clade</taxon>
        <taxon>Phaeophyceae</taxon>
        <taxon>Ectocarpales</taxon>
        <taxon>Ectocarpaceae</taxon>
        <taxon>Ectocarpus</taxon>
    </lineage>
</organism>
<keyword evidence="4 6" id="KW-0472">Membrane</keyword>
<evidence type="ECO:0000256" key="2">
    <source>
        <dbReference type="ARBA" id="ARBA00022692"/>
    </source>
</evidence>
<comment type="subcellular location">
    <subcellularLocation>
        <location evidence="1">Membrane</location>
        <topology evidence="1">Multi-pass membrane protein</topology>
    </subcellularLocation>
</comment>
<dbReference type="OrthoDB" id="191198at2759"/>
<gene>
    <name evidence="8" type="ORF">Esi_0008_0216</name>
</gene>
<dbReference type="PANTHER" id="PTHR22950:SF349">
    <property type="entry name" value="AMINO ACID TRANSPORTER TRANSMEMBRANE DOMAIN-CONTAINING PROTEIN"/>
    <property type="match status" value="1"/>
</dbReference>
<evidence type="ECO:0000256" key="1">
    <source>
        <dbReference type="ARBA" id="ARBA00004141"/>
    </source>
</evidence>
<protein>
    <recommendedName>
        <fullName evidence="7">Amino acid transporter transmembrane domain-containing protein</fullName>
    </recommendedName>
</protein>
<feature type="transmembrane region" description="Helical" evidence="6">
    <location>
        <begin position="400"/>
        <end position="417"/>
    </location>
</feature>
<dbReference type="PANTHER" id="PTHR22950">
    <property type="entry name" value="AMINO ACID TRANSPORTER"/>
    <property type="match status" value="1"/>
</dbReference>
<feature type="transmembrane region" description="Helical" evidence="6">
    <location>
        <begin position="126"/>
        <end position="146"/>
    </location>
</feature>
<sequence>MAESSRLVAAPPAATAAAAPKVRSDGEGGDGTSTDTIMNIVNIAFGAGMLGLPYAIQGSGLVSGTFGLGIVLLWNFFCCSLLVKLRKEVLIARAEAEKGTSLSADLGTPVSFAAIGSYAMGSVGTILVYISVVVTLLGAATAYFINANELLRATHFYLNPGWSEETAMYVNTFIYMCLMYPLTCIKSLAPLSRLSLPAIVALVAGFAVIIKLGLEMYGWPPMEEVLSWDALYIPQTFDGFSTFFGVAAFSYGATIIIPEIQESMANTEEFIGALKTSLWIIWSSYSVLGGVALLIFQQDGPVSDNIMSQLPSDSLAQEPLLLFITMATLFTYPLAMQPVSSIFEQALIKAGFGQASARVGGDDQRYGALTAAETGTDPRSPKEEDGESHSSGELSPALRYGLRAALVLFTGVCATIVPNFGVVITLLGSFSVTLGSFVLPPLFHRVVFGERLSSAEKTADEVLCFVGAVTCVFTTTTTALGVLRGE</sequence>
<dbReference type="GO" id="GO:0015179">
    <property type="term" value="F:L-amino acid transmembrane transporter activity"/>
    <property type="evidence" value="ECO:0007669"/>
    <property type="project" value="TreeGrafter"/>
</dbReference>
<evidence type="ECO:0000256" key="5">
    <source>
        <dbReference type="SAM" id="MobiDB-lite"/>
    </source>
</evidence>
<dbReference type="InterPro" id="IPR013057">
    <property type="entry name" value="AA_transpt_TM"/>
</dbReference>
<keyword evidence="9" id="KW-1185">Reference proteome</keyword>
<feature type="transmembrane region" description="Helical" evidence="6">
    <location>
        <begin position="278"/>
        <end position="296"/>
    </location>
</feature>
<dbReference type="eggNOG" id="KOG1304">
    <property type="taxonomic scope" value="Eukaryota"/>
</dbReference>
<evidence type="ECO:0000313" key="8">
    <source>
        <dbReference type="EMBL" id="CBJ25748.1"/>
    </source>
</evidence>
<dbReference type="STRING" id="2880.D7G755"/>
<proteinExistence type="predicted"/>
<feature type="transmembrane region" description="Helical" evidence="6">
    <location>
        <begin position="462"/>
        <end position="483"/>
    </location>
</feature>
<evidence type="ECO:0000256" key="3">
    <source>
        <dbReference type="ARBA" id="ARBA00022989"/>
    </source>
</evidence>
<evidence type="ECO:0000256" key="4">
    <source>
        <dbReference type="ARBA" id="ARBA00023136"/>
    </source>
</evidence>
<feature type="transmembrane region" description="Helical" evidence="6">
    <location>
        <begin position="166"/>
        <end position="184"/>
    </location>
</feature>
<feature type="transmembrane region" description="Helical" evidence="6">
    <location>
        <begin position="316"/>
        <end position="335"/>
    </location>
</feature>
<dbReference type="Pfam" id="PF01490">
    <property type="entry name" value="Aa_trans"/>
    <property type="match status" value="1"/>
</dbReference>
<dbReference type="EMBL" id="FN649035">
    <property type="protein sequence ID" value="CBJ25748.1"/>
    <property type="molecule type" value="Genomic_DNA"/>
</dbReference>
<dbReference type="EMBL" id="FN649727">
    <property type="protein sequence ID" value="CBJ25748.1"/>
    <property type="molecule type" value="Genomic_DNA"/>
</dbReference>
<evidence type="ECO:0000256" key="6">
    <source>
        <dbReference type="SAM" id="Phobius"/>
    </source>
</evidence>
<dbReference type="InParanoid" id="D7G755"/>
<dbReference type="Proteomes" id="UP000002630">
    <property type="component" value="Linkage Group LG02"/>
</dbReference>
<feature type="region of interest" description="Disordered" evidence="5">
    <location>
        <begin position="371"/>
        <end position="394"/>
    </location>
</feature>
<feature type="transmembrane region" description="Helical" evidence="6">
    <location>
        <begin position="37"/>
        <end position="56"/>
    </location>
</feature>
<keyword evidence="3 6" id="KW-1133">Transmembrane helix</keyword>
<evidence type="ECO:0000259" key="7">
    <source>
        <dbReference type="Pfam" id="PF01490"/>
    </source>
</evidence>
<feature type="transmembrane region" description="Helical" evidence="6">
    <location>
        <begin position="196"/>
        <end position="219"/>
    </location>
</feature>
<reference evidence="8 9" key="1">
    <citation type="journal article" date="2010" name="Nature">
        <title>The Ectocarpus genome and the independent evolution of multicellularity in brown algae.</title>
        <authorList>
            <person name="Cock J.M."/>
            <person name="Sterck L."/>
            <person name="Rouze P."/>
            <person name="Scornet D."/>
            <person name="Allen A.E."/>
            <person name="Amoutzias G."/>
            <person name="Anthouard V."/>
            <person name="Artiguenave F."/>
            <person name="Aury J.M."/>
            <person name="Badger J.H."/>
            <person name="Beszteri B."/>
            <person name="Billiau K."/>
            <person name="Bonnet E."/>
            <person name="Bothwell J.H."/>
            <person name="Bowler C."/>
            <person name="Boyen C."/>
            <person name="Brownlee C."/>
            <person name="Carrano C.J."/>
            <person name="Charrier B."/>
            <person name="Cho G.Y."/>
            <person name="Coelho S.M."/>
            <person name="Collen J."/>
            <person name="Corre E."/>
            <person name="Da Silva C."/>
            <person name="Delage L."/>
            <person name="Delaroque N."/>
            <person name="Dittami S.M."/>
            <person name="Doulbeau S."/>
            <person name="Elias M."/>
            <person name="Farnham G."/>
            <person name="Gachon C.M."/>
            <person name="Gschloessl B."/>
            <person name="Heesch S."/>
            <person name="Jabbari K."/>
            <person name="Jubin C."/>
            <person name="Kawai H."/>
            <person name="Kimura K."/>
            <person name="Kloareg B."/>
            <person name="Kupper F.C."/>
            <person name="Lang D."/>
            <person name="Le Bail A."/>
            <person name="Leblanc C."/>
            <person name="Lerouge P."/>
            <person name="Lohr M."/>
            <person name="Lopez P.J."/>
            <person name="Martens C."/>
            <person name="Maumus F."/>
            <person name="Michel G."/>
            <person name="Miranda-Saavedra D."/>
            <person name="Morales J."/>
            <person name="Moreau H."/>
            <person name="Motomura T."/>
            <person name="Nagasato C."/>
            <person name="Napoli C.A."/>
            <person name="Nelson D.R."/>
            <person name="Nyvall-Collen P."/>
            <person name="Peters A.F."/>
            <person name="Pommier C."/>
            <person name="Potin P."/>
            <person name="Poulain J."/>
            <person name="Quesneville H."/>
            <person name="Read B."/>
            <person name="Rensing S.A."/>
            <person name="Ritter A."/>
            <person name="Rousvoal S."/>
            <person name="Samanta M."/>
            <person name="Samson G."/>
            <person name="Schroeder D.C."/>
            <person name="Segurens B."/>
            <person name="Strittmatter M."/>
            <person name="Tonon T."/>
            <person name="Tregear J.W."/>
            <person name="Valentin K."/>
            <person name="von Dassow P."/>
            <person name="Yamagishi T."/>
            <person name="Van de Peer Y."/>
            <person name="Wincker P."/>
        </authorList>
    </citation>
    <scope>NUCLEOTIDE SEQUENCE [LARGE SCALE GENOMIC DNA]</scope>
    <source>
        <strain evidence="9">Ec32 / CCAP1310/4</strain>
    </source>
</reference>
<feature type="transmembrane region" description="Helical" evidence="6">
    <location>
        <begin position="62"/>
        <end position="83"/>
    </location>
</feature>
<dbReference type="OMA" id="QESMANT"/>
<dbReference type="GO" id="GO:0005774">
    <property type="term" value="C:vacuolar membrane"/>
    <property type="evidence" value="ECO:0007669"/>
    <property type="project" value="TreeGrafter"/>
</dbReference>
<dbReference type="AlphaFoldDB" id="D7G755"/>
<name>D7G755_ECTSI</name>
<feature type="transmembrane region" description="Helical" evidence="6">
    <location>
        <begin position="239"/>
        <end position="257"/>
    </location>
</feature>
<feature type="domain" description="Amino acid transporter transmembrane" evidence="7">
    <location>
        <begin position="31"/>
        <end position="476"/>
    </location>
</feature>